<name>A0A9P6DPB2_9AGAM</name>
<proteinExistence type="predicted"/>
<dbReference type="AlphaFoldDB" id="A0A9P6DPB2"/>
<evidence type="ECO:0000256" key="1">
    <source>
        <dbReference type="SAM" id="MobiDB-lite"/>
    </source>
</evidence>
<protein>
    <submittedName>
        <fullName evidence="2">Uncharacterized protein</fullName>
    </submittedName>
</protein>
<reference evidence="2" key="1">
    <citation type="journal article" date="2020" name="Nat. Commun.">
        <title>Large-scale genome sequencing of mycorrhizal fungi provides insights into the early evolution of symbiotic traits.</title>
        <authorList>
            <person name="Miyauchi S."/>
            <person name="Kiss E."/>
            <person name="Kuo A."/>
            <person name="Drula E."/>
            <person name="Kohler A."/>
            <person name="Sanchez-Garcia M."/>
            <person name="Morin E."/>
            <person name="Andreopoulos B."/>
            <person name="Barry K.W."/>
            <person name="Bonito G."/>
            <person name="Buee M."/>
            <person name="Carver A."/>
            <person name="Chen C."/>
            <person name="Cichocki N."/>
            <person name="Clum A."/>
            <person name="Culley D."/>
            <person name="Crous P.W."/>
            <person name="Fauchery L."/>
            <person name="Girlanda M."/>
            <person name="Hayes R.D."/>
            <person name="Keri Z."/>
            <person name="LaButti K."/>
            <person name="Lipzen A."/>
            <person name="Lombard V."/>
            <person name="Magnuson J."/>
            <person name="Maillard F."/>
            <person name="Murat C."/>
            <person name="Nolan M."/>
            <person name="Ohm R.A."/>
            <person name="Pangilinan J."/>
            <person name="Pereira M.F."/>
            <person name="Perotto S."/>
            <person name="Peter M."/>
            <person name="Pfister S."/>
            <person name="Riley R."/>
            <person name="Sitrit Y."/>
            <person name="Stielow J.B."/>
            <person name="Szollosi G."/>
            <person name="Zifcakova L."/>
            <person name="Stursova M."/>
            <person name="Spatafora J.W."/>
            <person name="Tedersoo L."/>
            <person name="Vaario L.M."/>
            <person name="Yamada A."/>
            <person name="Yan M."/>
            <person name="Wang P."/>
            <person name="Xu J."/>
            <person name="Bruns T."/>
            <person name="Baldrian P."/>
            <person name="Vilgalys R."/>
            <person name="Dunand C."/>
            <person name="Henrissat B."/>
            <person name="Grigoriev I.V."/>
            <person name="Hibbett D."/>
            <person name="Nagy L.G."/>
            <person name="Martin F.M."/>
        </authorList>
    </citation>
    <scope>NUCLEOTIDE SEQUENCE</scope>
    <source>
        <strain evidence="2">UP504</strain>
    </source>
</reference>
<dbReference type="Proteomes" id="UP000886523">
    <property type="component" value="Unassembled WGS sequence"/>
</dbReference>
<feature type="region of interest" description="Disordered" evidence="1">
    <location>
        <begin position="35"/>
        <end position="63"/>
    </location>
</feature>
<accession>A0A9P6DPB2</accession>
<dbReference type="OrthoDB" id="5569250at2759"/>
<keyword evidence="3" id="KW-1185">Reference proteome</keyword>
<dbReference type="EMBL" id="MU129123">
    <property type="protein sequence ID" value="KAF9506109.1"/>
    <property type="molecule type" value="Genomic_DNA"/>
</dbReference>
<evidence type="ECO:0000313" key="2">
    <source>
        <dbReference type="EMBL" id="KAF9506109.1"/>
    </source>
</evidence>
<sequence>MLLSRRLHRPPNSGGAMRCKGNQGAFGRILFSGGRKKQVSGPTFCHNDRGSFKTQSRSPNQSSSFLQTVSSNMVQNSLKAPAFIGTMCIIPSNSPSKKTEGEKEAEPVMSSRKPVAGSPLSQQPQVQRPDRTAAHTDERLQSASYALEILSHGRYRNHVINITIQDTSMCLCFYDRVGIVESAALALSTWLSSAG</sequence>
<evidence type="ECO:0000313" key="3">
    <source>
        <dbReference type="Proteomes" id="UP000886523"/>
    </source>
</evidence>
<gene>
    <name evidence="2" type="ORF">BS47DRAFT_461436</name>
</gene>
<organism evidence="2 3">
    <name type="scientific">Hydnum rufescens UP504</name>
    <dbReference type="NCBI Taxonomy" id="1448309"/>
    <lineage>
        <taxon>Eukaryota</taxon>
        <taxon>Fungi</taxon>
        <taxon>Dikarya</taxon>
        <taxon>Basidiomycota</taxon>
        <taxon>Agaricomycotina</taxon>
        <taxon>Agaricomycetes</taxon>
        <taxon>Cantharellales</taxon>
        <taxon>Hydnaceae</taxon>
        <taxon>Hydnum</taxon>
    </lineage>
</organism>
<feature type="compositionally biased region" description="Polar residues" evidence="1">
    <location>
        <begin position="52"/>
        <end position="63"/>
    </location>
</feature>
<feature type="region of interest" description="Disordered" evidence="1">
    <location>
        <begin position="94"/>
        <end position="136"/>
    </location>
</feature>
<comment type="caution">
    <text evidence="2">The sequence shown here is derived from an EMBL/GenBank/DDBJ whole genome shotgun (WGS) entry which is preliminary data.</text>
</comment>
<feature type="compositionally biased region" description="Basic and acidic residues" evidence="1">
    <location>
        <begin position="97"/>
        <end position="106"/>
    </location>
</feature>
<feature type="region of interest" description="Disordered" evidence="1">
    <location>
        <begin position="1"/>
        <end position="21"/>
    </location>
</feature>